<evidence type="ECO:0000313" key="3">
    <source>
        <dbReference type="Proteomes" id="UP000053060"/>
    </source>
</evidence>
<proteinExistence type="predicted"/>
<dbReference type="RefSeq" id="WP_060650861.1">
    <property type="nucleotide sequence ID" value="NZ_AZXY01000001.1"/>
</dbReference>
<dbReference type="PATRIC" id="fig|1441730.3.peg.754"/>
<dbReference type="Proteomes" id="UP000053060">
    <property type="component" value="Unassembled WGS sequence"/>
</dbReference>
<sequence length="294" mass="32501">MQPILRADALTTGLSDTEIRRALRNGELERLEPGVYIADASLDDLDRYRMRVRSVGARLSADTVISHESAAVLHGLALWKPDLTRVHVSRDRSGGGRRTASRHLHVAPLPTYDRSEVDGVPCTSMARTVVDLACTLDFDESVIAGDSAAARQPGLAEALARSLAESGPRTGIAAARRVAAFVDGRSESPGESLSRVRMQEVGMPSPILQQEIRTPGGLFVGRADFYWEDEGVVGEFDGMGKYDDGGIEAVRREKRREDALRDLSFEVVRWTWPELFRFDVVRARFDRAVARARR</sequence>
<dbReference type="InterPro" id="IPR025159">
    <property type="entry name" value="AbiEi_N"/>
</dbReference>
<evidence type="ECO:0000259" key="1">
    <source>
        <dbReference type="Pfam" id="PF13338"/>
    </source>
</evidence>
<gene>
    <name evidence="2" type="ORF">Z045_03590</name>
</gene>
<reference evidence="3" key="1">
    <citation type="submission" date="2015-01" db="EMBL/GenBank/DDBJ databases">
        <title>Draft genome sequence of Rhodococcus pyridinivorans strain KG-16, a hydrocarbon-degrading bacterium.</title>
        <authorList>
            <person name="Aggarwal R.K."/>
            <person name="Dawar C."/>
        </authorList>
    </citation>
    <scope>NUCLEOTIDE SEQUENCE [LARGE SCALE GENOMIC DNA]</scope>
    <source>
        <strain evidence="3">KG-16</strain>
    </source>
</reference>
<dbReference type="EMBL" id="AZXY01000001">
    <property type="protein sequence ID" value="KSZ60811.1"/>
    <property type="molecule type" value="Genomic_DNA"/>
</dbReference>
<comment type="caution">
    <text evidence="2">The sequence shown here is derived from an EMBL/GenBank/DDBJ whole genome shotgun (WGS) entry which is preliminary data.</text>
</comment>
<evidence type="ECO:0000313" key="2">
    <source>
        <dbReference type="EMBL" id="KSZ60811.1"/>
    </source>
</evidence>
<dbReference type="Pfam" id="PF13338">
    <property type="entry name" value="AbiEi_4"/>
    <property type="match status" value="1"/>
</dbReference>
<protein>
    <recommendedName>
        <fullName evidence="1">AbiEi antitoxin N-terminal domain-containing protein</fullName>
    </recommendedName>
</protein>
<name>A0A0V9US42_9NOCA</name>
<feature type="domain" description="AbiEi antitoxin N-terminal" evidence="1">
    <location>
        <begin position="6"/>
        <end position="36"/>
    </location>
</feature>
<reference evidence="2 3" key="2">
    <citation type="journal article" date="2016" name="Genome Announc.">
        <title>Draft Genome Sequence of a Versatile Hydrocarbon-Degrading Bacterium, Rhodococcus pyridinivorans Strain KG-16, Collected from Oil Fields in India.</title>
        <authorList>
            <person name="Aggarwal R.K."/>
            <person name="Dawar C."/>
            <person name="Phanindranath R."/>
            <person name="Mutnuri L."/>
            <person name="Dayal A.M."/>
        </authorList>
    </citation>
    <scope>NUCLEOTIDE SEQUENCE [LARGE SCALE GENOMIC DNA]</scope>
    <source>
        <strain evidence="2 3">KG-16</strain>
    </source>
</reference>
<dbReference type="AlphaFoldDB" id="A0A0V9US42"/>
<accession>A0A0V9US42</accession>
<organism evidence="2 3">
    <name type="scientific">Rhodococcus pyridinivorans KG-16</name>
    <dbReference type="NCBI Taxonomy" id="1441730"/>
    <lineage>
        <taxon>Bacteria</taxon>
        <taxon>Bacillati</taxon>
        <taxon>Actinomycetota</taxon>
        <taxon>Actinomycetes</taxon>
        <taxon>Mycobacteriales</taxon>
        <taxon>Nocardiaceae</taxon>
        <taxon>Rhodococcus</taxon>
    </lineage>
</organism>